<protein>
    <submittedName>
        <fullName evidence="1">Uncharacterized protein</fullName>
    </submittedName>
</protein>
<sequence length="168" mass="17958">MLLSLSTVKALGLASVLAFGTASPVGLPEHGEPVSDLDRRILGNDAQSLLCITPGDRKCGLWVSYTNGQTRQSVKYESGGTTACAFNLLRKHTNNAGFWANLNFLGSAGMNIGYNPTGSSIALGKATWSVNGQAHLNARCLNEFGWKDNVDTSKSSETFWGNLGKKLY</sequence>
<comment type="caution">
    <text evidence="1">The sequence shown here is derived from an EMBL/GenBank/DDBJ whole genome shotgun (WGS) entry which is preliminary data.</text>
</comment>
<keyword evidence="2" id="KW-1185">Reference proteome</keyword>
<evidence type="ECO:0000313" key="1">
    <source>
        <dbReference type="EMBL" id="KAJ2981844.1"/>
    </source>
</evidence>
<evidence type="ECO:0000313" key="2">
    <source>
        <dbReference type="Proteomes" id="UP001143910"/>
    </source>
</evidence>
<gene>
    <name evidence="1" type="ORF">NQ176_g1771</name>
</gene>
<name>A0ACC1NSF8_9HYPO</name>
<dbReference type="Proteomes" id="UP001143910">
    <property type="component" value="Unassembled WGS sequence"/>
</dbReference>
<reference evidence="1" key="1">
    <citation type="submission" date="2022-08" db="EMBL/GenBank/DDBJ databases">
        <title>Genome Sequence of Lecanicillium fungicola.</title>
        <authorList>
            <person name="Buettner E."/>
        </authorList>
    </citation>
    <scope>NUCLEOTIDE SEQUENCE</scope>
    <source>
        <strain evidence="1">Babe33</strain>
    </source>
</reference>
<proteinExistence type="predicted"/>
<accession>A0ACC1NSF8</accession>
<dbReference type="EMBL" id="JANJQO010000108">
    <property type="protein sequence ID" value="KAJ2981844.1"/>
    <property type="molecule type" value="Genomic_DNA"/>
</dbReference>
<organism evidence="1 2">
    <name type="scientific">Zarea fungicola</name>
    <dbReference type="NCBI Taxonomy" id="93591"/>
    <lineage>
        <taxon>Eukaryota</taxon>
        <taxon>Fungi</taxon>
        <taxon>Dikarya</taxon>
        <taxon>Ascomycota</taxon>
        <taxon>Pezizomycotina</taxon>
        <taxon>Sordariomycetes</taxon>
        <taxon>Hypocreomycetidae</taxon>
        <taxon>Hypocreales</taxon>
        <taxon>Cordycipitaceae</taxon>
        <taxon>Zarea</taxon>
    </lineage>
</organism>